<dbReference type="Gene3D" id="3.30.70.270">
    <property type="match status" value="1"/>
</dbReference>
<dbReference type="Gene3D" id="3.30.450.40">
    <property type="match status" value="1"/>
</dbReference>
<dbReference type="SMART" id="SM00267">
    <property type="entry name" value="GGDEF"/>
    <property type="match status" value="1"/>
</dbReference>
<dbReference type="SMART" id="SM00065">
    <property type="entry name" value="GAF"/>
    <property type="match status" value="1"/>
</dbReference>
<dbReference type="InterPro" id="IPR029016">
    <property type="entry name" value="GAF-like_dom_sf"/>
</dbReference>
<evidence type="ECO:0000313" key="3">
    <source>
        <dbReference type="Proteomes" id="UP000053354"/>
    </source>
</evidence>
<dbReference type="InterPro" id="IPR000160">
    <property type="entry name" value="GGDEF_dom"/>
</dbReference>
<dbReference type="Pfam" id="PF13185">
    <property type="entry name" value="GAF_2"/>
    <property type="match status" value="1"/>
</dbReference>
<organism evidence="2 3">
    <name type="scientific">Planococcus versutus</name>
    <dbReference type="NCBI Taxonomy" id="1302659"/>
    <lineage>
        <taxon>Bacteria</taxon>
        <taxon>Bacillati</taxon>
        <taxon>Bacillota</taxon>
        <taxon>Bacilli</taxon>
        <taxon>Bacillales</taxon>
        <taxon>Caryophanaceae</taxon>
        <taxon>Planococcus</taxon>
    </lineage>
</organism>
<dbReference type="InterPro" id="IPR052163">
    <property type="entry name" value="DGC-Regulatory_Protein"/>
</dbReference>
<dbReference type="NCBIfam" id="TIGR00254">
    <property type="entry name" value="GGDEF"/>
    <property type="match status" value="1"/>
</dbReference>
<dbReference type="Pfam" id="PF00990">
    <property type="entry name" value="GGDEF"/>
    <property type="match status" value="1"/>
</dbReference>
<accession>A0A1B1RZN8</accession>
<dbReference type="InterPro" id="IPR043128">
    <property type="entry name" value="Rev_trsase/Diguanyl_cyclase"/>
</dbReference>
<dbReference type="AlphaFoldDB" id="A0A1B1RZN8"/>
<evidence type="ECO:0000313" key="2">
    <source>
        <dbReference type="EMBL" id="ANU26387.1"/>
    </source>
</evidence>
<gene>
    <name evidence="2" type="ORF">I858_004980</name>
</gene>
<dbReference type="Proteomes" id="UP000053354">
    <property type="component" value="Chromosome"/>
</dbReference>
<dbReference type="STRING" id="1302659.I858_004980"/>
<dbReference type="PROSITE" id="PS50887">
    <property type="entry name" value="GGDEF"/>
    <property type="match status" value="1"/>
</dbReference>
<dbReference type="EMBL" id="CP016540">
    <property type="protein sequence ID" value="ANU26387.1"/>
    <property type="molecule type" value="Genomic_DNA"/>
</dbReference>
<dbReference type="InterPro" id="IPR029787">
    <property type="entry name" value="Nucleotide_cyclase"/>
</dbReference>
<dbReference type="InterPro" id="IPR003018">
    <property type="entry name" value="GAF"/>
</dbReference>
<dbReference type="OrthoDB" id="9759607at2"/>
<dbReference type="PANTHER" id="PTHR46663:SF2">
    <property type="entry name" value="GGDEF DOMAIN-CONTAINING PROTEIN"/>
    <property type="match status" value="1"/>
</dbReference>
<sequence>MMTTFQELEMYKNFDELANDVLDLAKEILPDQLLFLSSISDTQQLILKLSNNNTSIVVTEGMVFNLEETLCNRIDFEKKQPLIYEDTMSESSLANFKDTLENANVKSYLGIPISFVNGDKFGTLCAVNDEVTRFDEKSVQLLQRIVRMFSYYLDLERFAYKDSLTDLYNRRYLSTFFEDNHHTEGVIFFLDLDGFKKVNDLYGHDEGDIVLKEVARRLKAFASEHEDAFVVRLGGDEFIIHFPYMSSKEKLAEQARRLLDSLSTWDAKYRLSASVGIVTYPKNCTIDVKTLLKHADSALYQAKTAGRNTYKFFES</sequence>
<name>A0A1B1RZN8_9BACL</name>
<dbReference type="CDD" id="cd01949">
    <property type="entry name" value="GGDEF"/>
    <property type="match status" value="1"/>
</dbReference>
<evidence type="ECO:0000259" key="1">
    <source>
        <dbReference type="PROSITE" id="PS50887"/>
    </source>
</evidence>
<keyword evidence="3" id="KW-1185">Reference proteome</keyword>
<dbReference type="KEGG" id="pll:I858_004980"/>
<dbReference type="SUPFAM" id="SSF55781">
    <property type="entry name" value="GAF domain-like"/>
    <property type="match status" value="1"/>
</dbReference>
<reference evidence="2" key="1">
    <citation type="submission" date="2016-10" db="EMBL/GenBank/DDBJ databases">
        <authorList>
            <person name="See-Too W.S."/>
        </authorList>
    </citation>
    <scope>NUCLEOTIDE SEQUENCE</scope>
    <source>
        <strain evidence="2">L10.15</strain>
    </source>
</reference>
<feature type="domain" description="GGDEF" evidence="1">
    <location>
        <begin position="183"/>
        <end position="315"/>
    </location>
</feature>
<proteinExistence type="predicted"/>
<dbReference type="SUPFAM" id="SSF55073">
    <property type="entry name" value="Nucleotide cyclase"/>
    <property type="match status" value="1"/>
</dbReference>
<dbReference type="PANTHER" id="PTHR46663">
    <property type="entry name" value="DIGUANYLATE CYCLASE DGCT-RELATED"/>
    <property type="match status" value="1"/>
</dbReference>
<protein>
    <submittedName>
        <fullName evidence="2">GGDEF domain-containing protein</fullName>
    </submittedName>
</protein>